<evidence type="ECO:0000256" key="1">
    <source>
        <dbReference type="SAM" id="MobiDB-lite"/>
    </source>
</evidence>
<proteinExistence type="predicted"/>
<organism evidence="2">
    <name type="scientific">Anopheles sinensis</name>
    <name type="common">Mosquito</name>
    <dbReference type="NCBI Taxonomy" id="74873"/>
    <lineage>
        <taxon>Eukaryota</taxon>
        <taxon>Metazoa</taxon>
        <taxon>Ecdysozoa</taxon>
        <taxon>Arthropoda</taxon>
        <taxon>Hexapoda</taxon>
        <taxon>Insecta</taxon>
        <taxon>Pterygota</taxon>
        <taxon>Neoptera</taxon>
        <taxon>Endopterygota</taxon>
        <taxon>Diptera</taxon>
        <taxon>Nematocera</taxon>
        <taxon>Culicoidea</taxon>
        <taxon>Culicidae</taxon>
        <taxon>Anophelinae</taxon>
        <taxon>Anopheles</taxon>
    </lineage>
</organism>
<protein>
    <submittedName>
        <fullName evidence="2 3">Membrane protein</fullName>
    </submittedName>
</protein>
<dbReference type="Proteomes" id="UP000030765">
    <property type="component" value="Unassembled WGS sequence"/>
</dbReference>
<dbReference type="AlphaFoldDB" id="A0A084WGU5"/>
<feature type="region of interest" description="Disordered" evidence="1">
    <location>
        <begin position="47"/>
        <end position="67"/>
    </location>
</feature>
<dbReference type="VEuPathDB" id="VectorBase:ASIC017543"/>
<evidence type="ECO:0000313" key="4">
    <source>
        <dbReference type="Proteomes" id="UP000030765"/>
    </source>
</evidence>
<reference evidence="2 4" key="1">
    <citation type="journal article" date="2014" name="BMC Genomics">
        <title>Genome sequence of Anopheles sinensis provides insight into genetics basis of mosquito competence for malaria parasites.</title>
        <authorList>
            <person name="Zhou D."/>
            <person name="Zhang D."/>
            <person name="Ding G."/>
            <person name="Shi L."/>
            <person name="Hou Q."/>
            <person name="Ye Y."/>
            <person name="Xu Y."/>
            <person name="Zhou H."/>
            <person name="Xiong C."/>
            <person name="Li S."/>
            <person name="Yu J."/>
            <person name="Hong S."/>
            <person name="Yu X."/>
            <person name="Zou P."/>
            <person name="Chen C."/>
            <person name="Chang X."/>
            <person name="Wang W."/>
            <person name="Lv Y."/>
            <person name="Sun Y."/>
            <person name="Ma L."/>
            <person name="Shen B."/>
            <person name="Zhu C."/>
        </authorList>
    </citation>
    <scope>NUCLEOTIDE SEQUENCE [LARGE SCALE GENOMIC DNA]</scope>
</reference>
<feature type="region of interest" description="Disordered" evidence="1">
    <location>
        <begin position="172"/>
        <end position="207"/>
    </location>
</feature>
<dbReference type="EMBL" id="KE525345">
    <property type="protein sequence ID" value="KFB49439.1"/>
    <property type="molecule type" value="Genomic_DNA"/>
</dbReference>
<keyword evidence="4" id="KW-1185">Reference proteome</keyword>
<accession>A0A084WGU5</accession>
<reference evidence="3" key="2">
    <citation type="submission" date="2020-05" db="UniProtKB">
        <authorList>
            <consortium name="EnsemblMetazoa"/>
        </authorList>
    </citation>
    <scope>IDENTIFICATION</scope>
</reference>
<sequence length="207" mass="23213">MFLFSTDSCPGEVEIHHHSVSNEKHYPRFRSELPEVEKKTFLTIVTERQGKRDKRSQPGVDQWKENSNERTPNVAFINRFRIGDRIVHRGSGLALFVFSQPHPPAFSPRWVCSERMHTNAGGFYLALACEAAFRANGESARSQGDTDGMQIAYITATDTRLQVQFRAKPSIGASDLPKRTGTKLPSGMPSKPELKSVPMSMRFDSGT</sequence>
<evidence type="ECO:0000313" key="2">
    <source>
        <dbReference type="EMBL" id="KFB49439.1"/>
    </source>
</evidence>
<evidence type="ECO:0000313" key="3">
    <source>
        <dbReference type="EnsemblMetazoa" id="ASIC017543-PA"/>
    </source>
</evidence>
<dbReference type="EnsemblMetazoa" id="ASIC017543-RA">
    <property type="protein sequence ID" value="ASIC017543-PA"/>
    <property type="gene ID" value="ASIC017543"/>
</dbReference>
<name>A0A084WGU5_ANOSI</name>
<dbReference type="EMBL" id="ATLV01023720">
    <property type="status" value="NOT_ANNOTATED_CDS"/>
    <property type="molecule type" value="Genomic_DNA"/>
</dbReference>
<gene>
    <name evidence="2" type="ORF">ZHAS_00017543</name>
</gene>